<keyword evidence="25" id="KW-1185">Reference proteome</keyword>
<comment type="similarity">
    <text evidence="18">Belongs to the Dus family. Dus2 subfamily.</text>
</comment>
<dbReference type="CDD" id="cd02801">
    <property type="entry name" value="DUS_like_FMN"/>
    <property type="match status" value="1"/>
</dbReference>
<dbReference type="EC" id="1.3.1.91" evidence="19"/>
<evidence type="ECO:0000256" key="5">
    <source>
        <dbReference type="ARBA" id="ARBA00022630"/>
    </source>
</evidence>
<organism evidence="24 25">
    <name type="scientific">Naumovozyma castellii</name>
    <name type="common">Yeast</name>
    <name type="synonym">Saccharomyces castellii</name>
    <dbReference type="NCBI Taxonomy" id="27288"/>
    <lineage>
        <taxon>Eukaryota</taxon>
        <taxon>Fungi</taxon>
        <taxon>Dikarya</taxon>
        <taxon>Ascomycota</taxon>
        <taxon>Saccharomycotina</taxon>
        <taxon>Saccharomycetes</taxon>
        <taxon>Saccharomycetales</taxon>
        <taxon>Saccharomycetaceae</taxon>
        <taxon>Naumovozyma</taxon>
    </lineage>
</organism>
<comment type="catalytic activity">
    <reaction evidence="13">
        <text>a 5,6-dihydrouridine in mRNA + NAD(+) = a uridine in mRNA + NADH + H(+)</text>
        <dbReference type="Rhea" id="RHEA:69851"/>
        <dbReference type="Rhea" id="RHEA-COMP:14658"/>
        <dbReference type="Rhea" id="RHEA-COMP:17789"/>
        <dbReference type="ChEBI" id="CHEBI:15378"/>
        <dbReference type="ChEBI" id="CHEBI:57540"/>
        <dbReference type="ChEBI" id="CHEBI:57945"/>
        <dbReference type="ChEBI" id="CHEBI:65315"/>
        <dbReference type="ChEBI" id="CHEBI:74443"/>
    </reaction>
    <physiologicalReaction direction="right-to-left" evidence="13">
        <dbReference type="Rhea" id="RHEA:69853"/>
    </physiologicalReaction>
</comment>
<feature type="domain" description="DUS-like FMN-binding" evidence="23">
    <location>
        <begin position="33"/>
        <end position="315"/>
    </location>
</feature>
<dbReference type="InParanoid" id="G0V6C8"/>
<evidence type="ECO:0000256" key="20">
    <source>
        <dbReference type="ARBA" id="ARBA00072828"/>
    </source>
</evidence>
<evidence type="ECO:0000313" key="25">
    <source>
        <dbReference type="Proteomes" id="UP000001640"/>
    </source>
</evidence>
<dbReference type="KEGG" id="ncs:NCAS_0A04620"/>
<sequence>MPLTYAGKLVLAPMVRAGELPSRLLAIKHGADLVWSPEIVDKKLIQCERKWNDHLQTVDFIVPSKNNKGIETVVFRTFPQLESGKLIFQLGTASPDLACQAALKIIEDVDGLDVNAGCPKHFSIHSGMGAALLQTPDKLCDILKSLVEKIGAPFKKPISVKIRILEDEQKTLQLVERLCSTGISNLTVHCRTTPMRNREDPIRDYIHGIFKICQNHNVSLIMNGMINNKAHFLQIREEMKLSDQIGGMIADCAERNLSVFKDGEPLPWYETCKEYIEIAKKFENNLGNTKYMLTRLVPGKSKFFQLFAKCKKIEEIDYVLTKIGPQGELLEDPTPYLQEQRNIEALAKKKTNDLKSQKNQEKKRKEPNEKYDTINKKVKI</sequence>
<comment type="catalytic activity">
    <reaction evidence="14">
        <text>a 5,6-dihydrouridine in mRNA + NADP(+) = a uridine in mRNA + NADPH + H(+)</text>
        <dbReference type="Rhea" id="RHEA:69855"/>
        <dbReference type="Rhea" id="RHEA-COMP:14658"/>
        <dbReference type="Rhea" id="RHEA-COMP:17789"/>
        <dbReference type="ChEBI" id="CHEBI:15378"/>
        <dbReference type="ChEBI" id="CHEBI:57783"/>
        <dbReference type="ChEBI" id="CHEBI:58349"/>
        <dbReference type="ChEBI" id="CHEBI:65315"/>
        <dbReference type="ChEBI" id="CHEBI:74443"/>
    </reaction>
    <physiologicalReaction direction="right-to-left" evidence="14">
        <dbReference type="Rhea" id="RHEA:69857"/>
    </physiologicalReaction>
</comment>
<dbReference type="SUPFAM" id="SSF51395">
    <property type="entry name" value="FMN-linked oxidoreductases"/>
    <property type="match status" value="1"/>
</dbReference>
<dbReference type="HOGENOM" id="CLU_013299_3_2_1"/>
<dbReference type="AlphaFoldDB" id="G0V6C8"/>
<evidence type="ECO:0000256" key="8">
    <source>
        <dbReference type="ARBA" id="ARBA00022694"/>
    </source>
</evidence>
<dbReference type="STRING" id="1064592.G0V6C8"/>
<comment type="catalytic activity">
    <reaction evidence="15">
        <text>5,6-dihydrouridine(20) in tRNA + NADP(+) = uridine(20) in tRNA + NADPH + H(+)</text>
        <dbReference type="Rhea" id="RHEA:53336"/>
        <dbReference type="Rhea" id="RHEA-COMP:13533"/>
        <dbReference type="Rhea" id="RHEA-COMP:13534"/>
        <dbReference type="ChEBI" id="CHEBI:15378"/>
        <dbReference type="ChEBI" id="CHEBI:57783"/>
        <dbReference type="ChEBI" id="CHEBI:58349"/>
        <dbReference type="ChEBI" id="CHEBI:65315"/>
        <dbReference type="ChEBI" id="CHEBI:74443"/>
        <dbReference type="EC" id="1.3.1.91"/>
    </reaction>
    <physiologicalReaction direction="right-to-left" evidence="15">
        <dbReference type="Rhea" id="RHEA:53338"/>
    </physiologicalReaction>
</comment>
<dbReference type="FunFam" id="3.20.20.70:FF:000280">
    <property type="entry name" value="tRNA-dihydrouridine synthase"/>
    <property type="match status" value="1"/>
</dbReference>
<keyword evidence="7" id="KW-0507">mRNA processing</keyword>
<evidence type="ECO:0000256" key="17">
    <source>
        <dbReference type="ARBA" id="ARBA00057283"/>
    </source>
</evidence>
<evidence type="ECO:0000256" key="12">
    <source>
        <dbReference type="ARBA" id="ARBA00023242"/>
    </source>
</evidence>
<evidence type="ECO:0000256" key="3">
    <source>
        <dbReference type="ARBA" id="ARBA00004496"/>
    </source>
</evidence>
<dbReference type="RefSeq" id="XP_003673407.1">
    <property type="nucleotide sequence ID" value="XM_003673359.1"/>
</dbReference>
<dbReference type="PANTHER" id="PTHR45936">
    <property type="entry name" value="TRNA-DIHYDROURIDINE(20) SYNTHASE [NAD(P)+]-LIKE"/>
    <property type="match status" value="1"/>
</dbReference>
<dbReference type="Gene3D" id="3.20.20.70">
    <property type="entry name" value="Aldolase class I"/>
    <property type="match status" value="1"/>
</dbReference>
<evidence type="ECO:0000256" key="4">
    <source>
        <dbReference type="ARBA" id="ARBA00022490"/>
    </source>
</evidence>
<keyword evidence="5" id="KW-0285">Flavoprotein</keyword>
<keyword evidence="4" id="KW-0963">Cytoplasm</keyword>
<dbReference type="GO" id="GO:0005737">
    <property type="term" value="C:cytoplasm"/>
    <property type="evidence" value="ECO:0007669"/>
    <property type="project" value="UniProtKB-SubCell"/>
</dbReference>
<dbReference type="PROSITE" id="PS01136">
    <property type="entry name" value="UPF0034"/>
    <property type="match status" value="1"/>
</dbReference>
<dbReference type="GO" id="GO:0005634">
    <property type="term" value="C:nucleus"/>
    <property type="evidence" value="ECO:0007669"/>
    <property type="project" value="UniProtKB-SubCell"/>
</dbReference>
<dbReference type="InterPro" id="IPR018517">
    <property type="entry name" value="tRNA_hU_synthase_CS"/>
</dbReference>
<keyword evidence="8" id="KW-0819">tRNA processing</keyword>
<name>G0V6C8_NAUCA</name>
<keyword evidence="6" id="KW-0288">FMN</keyword>
<dbReference type="EMBL" id="HE576752">
    <property type="protein sequence ID" value="CCC67020.1"/>
    <property type="molecule type" value="Genomic_DNA"/>
</dbReference>
<evidence type="ECO:0000256" key="22">
    <source>
        <dbReference type="SAM" id="MobiDB-lite"/>
    </source>
</evidence>
<keyword evidence="12" id="KW-0539">Nucleus</keyword>
<dbReference type="PANTHER" id="PTHR45936:SF1">
    <property type="entry name" value="TRNA-DIHYDROURIDINE(20) SYNTHASE [NAD(P)+]-LIKE"/>
    <property type="match status" value="1"/>
</dbReference>
<gene>
    <name evidence="24" type="primary">NCAS0A04620</name>
    <name evidence="24" type="ordered locus">NCAS_0A04620</name>
</gene>
<evidence type="ECO:0000256" key="16">
    <source>
        <dbReference type="ARBA" id="ARBA00052661"/>
    </source>
</evidence>
<feature type="region of interest" description="Disordered" evidence="22">
    <location>
        <begin position="348"/>
        <end position="380"/>
    </location>
</feature>
<evidence type="ECO:0000256" key="14">
    <source>
        <dbReference type="ARBA" id="ARBA00049447"/>
    </source>
</evidence>
<evidence type="ECO:0000256" key="1">
    <source>
        <dbReference type="ARBA" id="ARBA00001917"/>
    </source>
</evidence>
<comment type="cofactor">
    <cofactor evidence="1">
        <name>FMN</name>
        <dbReference type="ChEBI" id="CHEBI:58210"/>
    </cofactor>
</comment>
<dbReference type="eggNOG" id="KOG2334">
    <property type="taxonomic scope" value="Eukaryota"/>
</dbReference>
<dbReference type="GO" id="GO:0006397">
    <property type="term" value="P:mRNA processing"/>
    <property type="evidence" value="ECO:0007669"/>
    <property type="project" value="UniProtKB-KW"/>
</dbReference>
<dbReference type="InterPro" id="IPR052582">
    <property type="entry name" value="tRNA-DUS-like"/>
</dbReference>
<reference key="2">
    <citation type="submission" date="2011-08" db="EMBL/GenBank/DDBJ databases">
        <title>Genome sequence of Naumovozyma castellii.</title>
        <authorList>
            <person name="Gordon J.L."/>
            <person name="Armisen D."/>
            <person name="Proux-Wera E."/>
            <person name="OhEigeartaigh S.S."/>
            <person name="Byrne K.P."/>
            <person name="Wolfe K.H."/>
        </authorList>
    </citation>
    <scope>NUCLEOTIDE SEQUENCE</scope>
    <source>
        <strain>Type strain:CBS 4309</strain>
    </source>
</reference>
<protein>
    <recommendedName>
        <fullName evidence="20">tRNA-dihydrouridine(20) synthase [NAD(P)+]</fullName>
        <ecNumber evidence="19">1.3.1.91</ecNumber>
    </recommendedName>
    <alternativeName>
        <fullName evidence="21">tRNA-dihydrouridine synthase 2</fullName>
    </alternativeName>
</protein>
<evidence type="ECO:0000256" key="19">
    <source>
        <dbReference type="ARBA" id="ARBA00066484"/>
    </source>
</evidence>
<dbReference type="OrthoDB" id="10262250at2759"/>
<dbReference type="GO" id="GO:0102264">
    <property type="term" value="F:tRNA-dihydrouridine20 synthase activity"/>
    <property type="evidence" value="ECO:0007669"/>
    <property type="project" value="UniProtKB-EC"/>
</dbReference>
<evidence type="ECO:0000256" key="10">
    <source>
        <dbReference type="ARBA" id="ARBA00023002"/>
    </source>
</evidence>
<comment type="subcellular location">
    <subcellularLocation>
        <location evidence="3">Cytoplasm</location>
    </subcellularLocation>
    <subcellularLocation>
        <location evidence="2">Nucleus</location>
    </subcellularLocation>
</comment>
<proteinExistence type="inferred from homology"/>
<evidence type="ECO:0000256" key="2">
    <source>
        <dbReference type="ARBA" id="ARBA00004123"/>
    </source>
</evidence>
<evidence type="ECO:0000256" key="6">
    <source>
        <dbReference type="ARBA" id="ARBA00022643"/>
    </source>
</evidence>
<evidence type="ECO:0000259" key="23">
    <source>
        <dbReference type="Pfam" id="PF01207"/>
    </source>
</evidence>
<dbReference type="GO" id="GO:0050660">
    <property type="term" value="F:flavin adenine dinucleotide binding"/>
    <property type="evidence" value="ECO:0007669"/>
    <property type="project" value="InterPro"/>
</dbReference>
<comment type="function">
    <text evidence="17">Catalyzes the NADPH-dependent synthesis of dihydrouridine, a modified base found in the D-loop of most tRNAs. Specifically modifies U20 in cytoplasmic tRNAs. Also able to mediate dihydrouridylation of some mRNAs, thereby affecting their translation.</text>
</comment>
<comment type="catalytic activity">
    <reaction evidence="16">
        <text>5,6-dihydrouridine(20) in tRNA + NAD(+) = uridine(20) in tRNA + NADH + H(+)</text>
        <dbReference type="Rhea" id="RHEA:53340"/>
        <dbReference type="Rhea" id="RHEA-COMP:13533"/>
        <dbReference type="Rhea" id="RHEA-COMP:13534"/>
        <dbReference type="ChEBI" id="CHEBI:15378"/>
        <dbReference type="ChEBI" id="CHEBI:57540"/>
        <dbReference type="ChEBI" id="CHEBI:57945"/>
        <dbReference type="ChEBI" id="CHEBI:65315"/>
        <dbReference type="ChEBI" id="CHEBI:74443"/>
        <dbReference type="EC" id="1.3.1.91"/>
    </reaction>
    <physiologicalReaction direction="right-to-left" evidence="16">
        <dbReference type="Rhea" id="RHEA:53342"/>
    </physiologicalReaction>
</comment>
<evidence type="ECO:0000256" key="13">
    <source>
        <dbReference type="ARBA" id="ARBA00048342"/>
    </source>
</evidence>
<accession>G0V6C8</accession>
<dbReference type="InterPro" id="IPR013785">
    <property type="entry name" value="Aldolase_TIM"/>
</dbReference>
<evidence type="ECO:0000256" key="11">
    <source>
        <dbReference type="ARBA" id="ARBA00023027"/>
    </source>
</evidence>
<dbReference type="Pfam" id="PF01207">
    <property type="entry name" value="Dus"/>
    <property type="match status" value="1"/>
</dbReference>
<keyword evidence="9" id="KW-0521">NADP</keyword>
<keyword evidence="11" id="KW-0520">NAD</keyword>
<dbReference type="FunCoup" id="G0V6C8">
    <property type="interactions" value="889"/>
</dbReference>
<evidence type="ECO:0000256" key="15">
    <source>
        <dbReference type="ARBA" id="ARBA00052188"/>
    </source>
</evidence>
<evidence type="ECO:0000313" key="24">
    <source>
        <dbReference type="EMBL" id="CCC67020.1"/>
    </source>
</evidence>
<evidence type="ECO:0000256" key="7">
    <source>
        <dbReference type="ARBA" id="ARBA00022664"/>
    </source>
</evidence>
<dbReference type="Proteomes" id="UP000001640">
    <property type="component" value="Chromosome 1"/>
</dbReference>
<evidence type="ECO:0000256" key="9">
    <source>
        <dbReference type="ARBA" id="ARBA00022857"/>
    </source>
</evidence>
<reference evidence="24 25" key="1">
    <citation type="journal article" date="2011" name="Proc. Natl. Acad. Sci. U.S.A.">
        <title>Evolutionary erosion of yeast sex chromosomes by mating-type switching accidents.</title>
        <authorList>
            <person name="Gordon J.L."/>
            <person name="Armisen D."/>
            <person name="Proux-Wera E."/>
            <person name="Oheigeartaigh S.S."/>
            <person name="Byrne K.P."/>
            <person name="Wolfe K.H."/>
        </authorList>
    </citation>
    <scope>NUCLEOTIDE SEQUENCE [LARGE SCALE GENOMIC DNA]</scope>
    <source>
        <strain evidence="25">ATCC 76901 / BCRC 22586 / CBS 4309 / NBRC 1992 / NRRL Y-12630</strain>
    </source>
</reference>
<dbReference type="GeneID" id="96900505"/>
<evidence type="ECO:0000256" key="18">
    <source>
        <dbReference type="ARBA" id="ARBA00060762"/>
    </source>
</evidence>
<dbReference type="InterPro" id="IPR035587">
    <property type="entry name" value="DUS-like_FMN-bd"/>
</dbReference>
<dbReference type="OMA" id="EDGEQAH"/>
<evidence type="ECO:0000256" key="21">
    <source>
        <dbReference type="ARBA" id="ARBA00078340"/>
    </source>
</evidence>
<keyword evidence="10" id="KW-0560">Oxidoreductase</keyword>